<dbReference type="Proteomes" id="UP001352223">
    <property type="component" value="Unassembled WGS sequence"/>
</dbReference>
<feature type="chain" id="PRO_5046354891" evidence="5">
    <location>
        <begin position="44"/>
        <end position="752"/>
    </location>
</feature>
<evidence type="ECO:0000256" key="1">
    <source>
        <dbReference type="ARBA" id="ARBA00006586"/>
    </source>
</evidence>
<evidence type="ECO:0000313" key="7">
    <source>
        <dbReference type="Proteomes" id="UP001352223"/>
    </source>
</evidence>
<dbReference type="PIRSF" id="PIRSF001227">
    <property type="entry name" value="Pen_acylase"/>
    <property type="match status" value="1"/>
</dbReference>
<comment type="similarity">
    <text evidence="1">Belongs to the peptidase S45 family.</text>
</comment>
<dbReference type="Gene3D" id="1.10.439.10">
    <property type="entry name" value="Penicillin Amidohydrolase, domain 1"/>
    <property type="match status" value="1"/>
</dbReference>
<dbReference type="SUPFAM" id="SSF56235">
    <property type="entry name" value="N-terminal nucleophile aminohydrolases (Ntn hydrolases)"/>
    <property type="match status" value="1"/>
</dbReference>
<keyword evidence="2 5" id="KW-0732">Signal</keyword>
<dbReference type="Gene3D" id="3.60.20.10">
    <property type="entry name" value="Glutamine Phosphoribosylpyrophosphate, subunit 1, domain 1"/>
    <property type="match status" value="1"/>
</dbReference>
<dbReference type="InterPro" id="IPR023343">
    <property type="entry name" value="Penicillin_amidase_dom1"/>
</dbReference>
<dbReference type="Gene3D" id="2.30.120.10">
    <property type="match status" value="1"/>
</dbReference>
<dbReference type="PROSITE" id="PS51318">
    <property type="entry name" value="TAT"/>
    <property type="match status" value="1"/>
</dbReference>
<evidence type="ECO:0000256" key="3">
    <source>
        <dbReference type="ARBA" id="ARBA00022801"/>
    </source>
</evidence>
<comment type="caution">
    <text evidence="6">The sequence shown here is derived from an EMBL/GenBank/DDBJ whole genome shotgun (WGS) entry which is preliminary data.</text>
</comment>
<dbReference type="InterPro" id="IPR043146">
    <property type="entry name" value="Penicillin_amidase_N_B-knob"/>
</dbReference>
<evidence type="ECO:0000256" key="2">
    <source>
        <dbReference type="ARBA" id="ARBA00022729"/>
    </source>
</evidence>
<dbReference type="InterPro" id="IPR002692">
    <property type="entry name" value="S45"/>
</dbReference>
<accession>A0ABU6C7H3</accession>
<protein>
    <submittedName>
        <fullName evidence="6">Penicillin acylase family protein</fullName>
    </submittedName>
</protein>
<dbReference type="RefSeq" id="WP_324767790.1">
    <property type="nucleotide sequence ID" value="NZ_BAAATS010000016.1"/>
</dbReference>
<proteinExistence type="inferred from homology"/>
<evidence type="ECO:0000256" key="4">
    <source>
        <dbReference type="ARBA" id="ARBA00023145"/>
    </source>
</evidence>
<dbReference type="InterPro" id="IPR043147">
    <property type="entry name" value="Penicillin_amidase_A-knob"/>
</dbReference>
<dbReference type="PANTHER" id="PTHR34218">
    <property type="entry name" value="PEPTIDASE S45 PENICILLIN AMIDASE"/>
    <property type="match status" value="1"/>
</dbReference>
<keyword evidence="7" id="KW-1185">Reference proteome</keyword>
<dbReference type="PANTHER" id="PTHR34218:SF3">
    <property type="entry name" value="ACYL-HOMOSERINE LACTONE ACYLASE PVDQ"/>
    <property type="match status" value="1"/>
</dbReference>
<name>A0ABU6C7H3_9ACTN</name>
<evidence type="ECO:0000256" key="5">
    <source>
        <dbReference type="SAM" id="SignalP"/>
    </source>
</evidence>
<dbReference type="Pfam" id="PF01804">
    <property type="entry name" value="Penicil_amidase"/>
    <property type="match status" value="1"/>
</dbReference>
<dbReference type="EMBL" id="JAOZYB010000057">
    <property type="protein sequence ID" value="MEB3960663.1"/>
    <property type="molecule type" value="Genomic_DNA"/>
</dbReference>
<dbReference type="Gene3D" id="1.10.1400.10">
    <property type="match status" value="1"/>
</dbReference>
<feature type="signal peptide" evidence="5">
    <location>
        <begin position="1"/>
        <end position="43"/>
    </location>
</feature>
<evidence type="ECO:0000313" key="6">
    <source>
        <dbReference type="EMBL" id="MEB3960663.1"/>
    </source>
</evidence>
<dbReference type="InterPro" id="IPR006311">
    <property type="entry name" value="TAT_signal"/>
</dbReference>
<dbReference type="InterPro" id="IPR014395">
    <property type="entry name" value="Pen/GL7ACA/AHL_acylase"/>
</dbReference>
<gene>
    <name evidence="6" type="ORF">OKJ48_10475</name>
</gene>
<organism evidence="6 7">
    <name type="scientific">Streptomyces kunmingensis</name>
    <dbReference type="NCBI Taxonomy" id="68225"/>
    <lineage>
        <taxon>Bacteria</taxon>
        <taxon>Bacillati</taxon>
        <taxon>Actinomycetota</taxon>
        <taxon>Actinomycetes</taxon>
        <taxon>Kitasatosporales</taxon>
        <taxon>Streptomycetaceae</taxon>
        <taxon>Streptomyces</taxon>
    </lineage>
</organism>
<keyword evidence="3" id="KW-0378">Hydrolase</keyword>
<dbReference type="InterPro" id="IPR029055">
    <property type="entry name" value="Ntn_hydrolases_N"/>
</dbReference>
<keyword evidence="4" id="KW-0865">Zymogen</keyword>
<sequence length="752" mass="83807">MSRWKVEQLMSQARRTPVSRRHVLGTAAAVSAAAAVPPAAAFAAPQRTLPEQARWRRHAARVTITRDDWGVAHIMGETNADAVFGMMYAQAEDDFDRVEHNYLVALGRLAEAEGESAIWQDLRQRLFLDPAALKKDYAKCPSWLRELTRAWADGLNYYLATHPEVRPRVLDRFEPWMPLSFSEGSIGGDIESVLLTQLEAFYTGRSVPVTDEERGLVLREPTGSNGFAIAPSHTRDGHALLLINPHTSFFFRSEQHVTSKEGLDVYGAATWGQFFIYQGFNAHTGWMHTTSGVDNIDEFAETIVTRADGTRSYRYGNALRPVTTKKITLSFRTEDGGQEKRSFTTFATHHGPIVRAADGKWIACALMNKPVEALKQSFLRTTTSDYAQYLRVAGLKANSSNNTLFADSKGETAFLMPQFMPVRDDRFDYLKPVDGSDPATDWHGLHSLESMPHVVNPKNGWAFNTNNWPWTAAGKDSPEAADYPRYFDKVGENPRGPQAERVLSARDDFTPRTLIEAAFDTYLTAFARLLPGLVAAWDQLPHGDGQKARLAAPVGLLRYWDHRWAAKSTATSLAVFWGEDIWALTSEAAAKARMSGWDYIAGRASDTQRLDALETAVRRLTRDFGSWKVPWGSINRYQRNDGAIVQHFDDAEPSIPVPFASSRWGSLASFGAKAYPGTKRYYGTSGNSFVAVVEFGPRLRAWAVTAGGASGHPGSPHFNDQAGRYARGDLRPVYFYPEDLKGHIERRYRPGA</sequence>
<reference evidence="6 7" key="1">
    <citation type="submission" date="2022-10" db="EMBL/GenBank/DDBJ databases">
        <authorList>
            <person name="Xie J."/>
            <person name="Shen N."/>
        </authorList>
    </citation>
    <scope>NUCLEOTIDE SEQUENCE [LARGE SCALE GENOMIC DNA]</scope>
    <source>
        <strain evidence="6 7">DSM 41681</strain>
    </source>
</reference>